<keyword evidence="2" id="KW-1185">Reference proteome</keyword>
<name>A0A9W6HAR8_9MICO</name>
<evidence type="ECO:0000313" key="1">
    <source>
        <dbReference type="EMBL" id="GLJ77074.1"/>
    </source>
</evidence>
<reference evidence="1" key="1">
    <citation type="journal article" date="2014" name="Int. J. Syst. Evol. Microbiol.">
        <title>Complete genome sequence of Corynebacterium casei LMG S-19264T (=DSM 44701T), isolated from a smear-ripened cheese.</title>
        <authorList>
            <consortium name="US DOE Joint Genome Institute (JGI-PGF)"/>
            <person name="Walter F."/>
            <person name="Albersmeier A."/>
            <person name="Kalinowski J."/>
            <person name="Ruckert C."/>
        </authorList>
    </citation>
    <scope>NUCLEOTIDE SEQUENCE</scope>
    <source>
        <strain evidence="1">VKM Ac-1401</strain>
    </source>
</reference>
<organism evidence="1 2">
    <name type="scientific">Leifsonia poae</name>
    <dbReference type="NCBI Taxonomy" id="110933"/>
    <lineage>
        <taxon>Bacteria</taxon>
        <taxon>Bacillati</taxon>
        <taxon>Actinomycetota</taxon>
        <taxon>Actinomycetes</taxon>
        <taxon>Micrococcales</taxon>
        <taxon>Microbacteriaceae</taxon>
        <taxon>Leifsonia</taxon>
    </lineage>
</organism>
<dbReference type="InterPro" id="IPR008884">
    <property type="entry name" value="TylF_MeTrfase"/>
</dbReference>
<dbReference type="AlphaFoldDB" id="A0A9W6HAR8"/>
<dbReference type="Proteomes" id="UP001142372">
    <property type="component" value="Unassembled WGS sequence"/>
</dbReference>
<dbReference type="RefSeq" id="WP_271177725.1">
    <property type="nucleotide sequence ID" value="NZ_BAAAJO010000004.1"/>
</dbReference>
<dbReference type="Pfam" id="PF05711">
    <property type="entry name" value="TylF"/>
    <property type="match status" value="1"/>
</dbReference>
<proteinExistence type="predicted"/>
<sequence length="226" mass="25255">MKIPTDIDEEAAAIIRAVQPYTMTNIEKLYAVIMAARYVTRYDIPGAVVECGVWRGGSVHAIARALDAVGSHERDVYLFDTFEGMTEPGPRDKRGDGRPAAELLASYDKTSRVWAYASLEDVQEGFHEVPYPAEKLHFIKGPVEETVPSQAPERIAVLRLDTDWYESTAHELTHLYERLSPGGVLLLDDYGWWQGSREAVDEFIARTGARLYLARTGSGRVAIKPE</sequence>
<accession>A0A9W6HAR8</accession>
<reference evidence="1" key="2">
    <citation type="submission" date="2023-01" db="EMBL/GenBank/DDBJ databases">
        <authorList>
            <person name="Sun Q."/>
            <person name="Evtushenko L."/>
        </authorList>
    </citation>
    <scope>NUCLEOTIDE SEQUENCE</scope>
    <source>
        <strain evidence="1">VKM Ac-1401</strain>
    </source>
</reference>
<gene>
    <name evidence="1" type="primary">tylF</name>
    <name evidence="1" type="ORF">GCM10017584_26480</name>
</gene>
<comment type="caution">
    <text evidence="1">The sequence shown here is derived from an EMBL/GenBank/DDBJ whole genome shotgun (WGS) entry which is preliminary data.</text>
</comment>
<evidence type="ECO:0000313" key="2">
    <source>
        <dbReference type="Proteomes" id="UP001142372"/>
    </source>
</evidence>
<dbReference type="PANTHER" id="PTHR40036">
    <property type="entry name" value="MACROCIN O-METHYLTRANSFERASE"/>
    <property type="match status" value="1"/>
</dbReference>
<dbReference type="SUPFAM" id="SSF53335">
    <property type="entry name" value="S-adenosyl-L-methionine-dependent methyltransferases"/>
    <property type="match status" value="1"/>
</dbReference>
<dbReference type="InterPro" id="IPR029063">
    <property type="entry name" value="SAM-dependent_MTases_sf"/>
</dbReference>
<dbReference type="EMBL" id="BSEN01000013">
    <property type="protein sequence ID" value="GLJ77074.1"/>
    <property type="molecule type" value="Genomic_DNA"/>
</dbReference>
<dbReference type="Gene3D" id="3.40.50.150">
    <property type="entry name" value="Vaccinia Virus protein VP39"/>
    <property type="match status" value="1"/>
</dbReference>
<protein>
    <submittedName>
        <fullName evidence="1">Macrocin O-methyltransferase</fullName>
    </submittedName>
</protein>
<dbReference type="PANTHER" id="PTHR40036:SF1">
    <property type="entry name" value="MACROCIN O-METHYLTRANSFERASE"/>
    <property type="match status" value="1"/>
</dbReference>